<dbReference type="PROSITE" id="PS50234">
    <property type="entry name" value="VWFA"/>
    <property type="match status" value="1"/>
</dbReference>
<dbReference type="InterPro" id="IPR036465">
    <property type="entry name" value="vWFA_dom_sf"/>
</dbReference>
<feature type="compositionally biased region" description="Basic and acidic residues" evidence="1">
    <location>
        <begin position="1"/>
        <end position="11"/>
    </location>
</feature>
<keyword evidence="4" id="KW-1185">Reference proteome</keyword>
<name>A0ABP4LQ70_9ACTN</name>
<reference evidence="4" key="1">
    <citation type="journal article" date="2019" name="Int. J. Syst. Evol. Microbiol.">
        <title>The Global Catalogue of Microorganisms (GCM) 10K type strain sequencing project: providing services to taxonomists for standard genome sequencing and annotation.</title>
        <authorList>
            <consortium name="The Broad Institute Genomics Platform"/>
            <consortium name="The Broad Institute Genome Sequencing Center for Infectious Disease"/>
            <person name="Wu L."/>
            <person name="Ma J."/>
        </authorList>
    </citation>
    <scope>NUCLEOTIDE SEQUENCE [LARGE SCALE GENOMIC DNA]</scope>
    <source>
        <strain evidence="4">JCM 15933</strain>
    </source>
</reference>
<dbReference type="InterPro" id="IPR002035">
    <property type="entry name" value="VWF_A"/>
</dbReference>
<dbReference type="PANTHER" id="PTHR30632">
    <property type="entry name" value="MOLYBDATE-BINDING PERIPLASMIC PROTEIN"/>
    <property type="match status" value="1"/>
</dbReference>
<dbReference type="Pfam" id="PF00092">
    <property type="entry name" value="VWA"/>
    <property type="match status" value="1"/>
</dbReference>
<evidence type="ECO:0000259" key="2">
    <source>
        <dbReference type="PROSITE" id="PS50234"/>
    </source>
</evidence>
<feature type="domain" description="VWFA" evidence="2">
    <location>
        <begin position="397"/>
        <end position="593"/>
    </location>
</feature>
<feature type="region of interest" description="Disordered" evidence="1">
    <location>
        <begin position="1"/>
        <end position="21"/>
    </location>
</feature>
<accession>A0ABP4LQ70</accession>
<evidence type="ECO:0000313" key="3">
    <source>
        <dbReference type="EMBL" id="GAA1529250.1"/>
    </source>
</evidence>
<dbReference type="EMBL" id="BAAAQD010000011">
    <property type="protein sequence ID" value="GAA1529250.1"/>
    <property type="molecule type" value="Genomic_DNA"/>
</dbReference>
<protein>
    <submittedName>
        <fullName evidence="3">Substrate-binding and VWA domain-containing protein</fullName>
    </submittedName>
</protein>
<evidence type="ECO:0000313" key="4">
    <source>
        <dbReference type="Proteomes" id="UP001501470"/>
    </source>
</evidence>
<dbReference type="SUPFAM" id="SSF53850">
    <property type="entry name" value="Periplasmic binding protein-like II"/>
    <property type="match status" value="1"/>
</dbReference>
<dbReference type="Gene3D" id="3.40.190.10">
    <property type="entry name" value="Periplasmic binding protein-like II"/>
    <property type="match status" value="2"/>
</dbReference>
<dbReference type="Gene3D" id="3.40.50.410">
    <property type="entry name" value="von Willebrand factor, type A domain"/>
    <property type="match status" value="1"/>
</dbReference>
<proteinExistence type="predicted"/>
<dbReference type="SMART" id="SM00327">
    <property type="entry name" value="VWA"/>
    <property type="match status" value="1"/>
</dbReference>
<dbReference type="Pfam" id="PF13531">
    <property type="entry name" value="SBP_bac_11"/>
    <property type="match status" value="1"/>
</dbReference>
<dbReference type="PANTHER" id="PTHR30632:SF0">
    <property type="entry name" value="SULFATE-BINDING PROTEIN"/>
    <property type="match status" value="1"/>
</dbReference>
<dbReference type="Proteomes" id="UP001501470">
    <property type="component" value="Unassembled WGS sequence"/>
</dbReference>
<sequence>MAYQADRADVRSHRKSPAQRRSRRRLVIIGAVVAALVAGGAAYGGVRLLQPSCNGTVTAKIVASPSTAPLLQSLAKSWTDSNPAVAGRCGRVEVTARETASMAQALGTDWDTKTGSPPDVWVPDSTAWVRRASTAAIAERMMPDLQPMLARTPSVLAMPKPMAEALGWPGGELSWQDVINKVAADPQGWAKYGKGDWGKFKFGMSDPLQSTAGLLALMAILDGNDDGEVTADEQATLAKLKQERAVYTPTTAALLADLAKADGQGDTAALQYVSAFPALEQDVLAYNKTNPKVPLVAVYPSNGSADADNPYLILDAPWAEKDKQDTARQFLAYLRGPQGRKAFLDAGFRDPNRDAGTALSADNAFSAKIKTVPRAVLLPESVKQSMDSWTALTRPTNVLIVLDISGSMAEQVPGTGRNRMQLAKDAAREAVQLFDGDVDAGLWVFSTRQNGQQDYRSLIPIGRVGDQLSGKSRREQMVAAIDKLTPVGDTGLYDTAAAAQQAVVDAYQPGATNLVVLMTDGKNDDPTGGLSLDQLRPKLEANAASDKKVPIVTVGYGNDADFAALQEISRVSGGALYTSKTAFDINEVLLTAIFGRV</sequence>
<organism evidence="3 4">
    <name type="scientific">Dactylosporangium maewongense</name>
    <dbReference type="NCBI Taxonomy" id="634393"/>
    <lineage>
        <taxon>Bacteria</taxon>
        <taxon>Bacillati</taxon>
        <taxon>Actinomycetota</taxon>
        <taxon>Actinomycetes</taxon>
        <taxon>Micromonosporales</taxon>
        <taxon>Micromonosporaceae</taxon>
        <taxon>Dactylosporangium</taxon>
    </lineage>
</organism>
<evidence type="ECO:0000256" key="1">
    <source>
        <dbReference type="SAM" id="MobiDB-lite"/>
    </source>
</evidence>
<feature type="compositionally biased region" description="Basic residues" evidence="1">
    <location>
        <begin position="12"/>
        <end position="21"/>
    </location>
</feature>
<comment type="caution">
    <text evidence="3">The sequence shown here is derived from an EMBL/GenBank/DDBJ whole genome shotgun (WGS) entry which is preliminary data.</text>
</comment>
<dbReference type="InterPro" id="IPR050682">
    <property type="entry name" value="ModA/WtpA"/>
</dbReference>
<gene>
    <name evidence="3" type="ORF">GCM10009827_053140</name>
</gene>
<dbReference type="SUPFAM" id="SSF53300">
    <property type="entry name" value="vWA-like"/>
    <property type="match status" value="1"/>
</dbReference>